<name>A0ABD3CMY2_9LAMI</name>
<reference evidence="4" key="1">
    <citation type="journal article" date="2024" name="IScience">
        <title>Strigolactones Initiate the Formation of Haustorium-like Structures in Castilleja.</title>
        <authorList>
            <person name="Buerger M."/>
            <person name="Peterson D."/>
            <person name="Chory J."/>
        </authorList>
    </citation>
    <scope>NUCLEOTIDE SEQUENCE [LARGE SCALE GENOMIC DNA]</scope>
</reference>
<proteinExistence type="predicted"/>
<dbReference type="EMBL" id="JAVIJP010000032">
    <property type="protein sequence ID" value="KAL3630993.1"/>
    <property type="molecule type" value="Genomic_DNA"/>
</dbReference>
<dbReference type="InterPro" id="IPR004314">
    <property type="entry name" value="Neprosin"/>
</dbReference>
<dbReference type="AlphaFoldDB" id="A0ABD3CMY2"/>
<gene>
    <name evidence="3" type="ORF">CASFOL_023977</name>
</gene>
<protein>
    <recommendedName>
        <fullName evidence="2">Neprosin PEP catalytic domain-containing protein</fullName>
    </recommendedName>
</protein>
<evidence type="ECO:0000313" key="4">
    <source>
        <dbReference type="Proteomes" id="UP001632038"/>
    </source>
</evidence>
<feature type="transmembrane region" description="Helical" evidence="1">
    <location>
        <begin position="45"/>
        <end position="65"/>
    </location>
</feature>
<dbReference type="PANTHER" id="PTHR31589:SF254">
    <property type="entry name" value="OS01G0547133 PROTEIN"/>
    <property type="match status" value="1"/>
</dbReference>
<accession>A0ABD3CMY2</accession>
<comment type="caution">
    <text evidence="3">The sequence shown here is derived from an EMBL/GenBank/DDBJ whole genome shotgun (WGS) entry which is preliminary data.</text>
</comment>
<evidence type="ECO:0000313" key="3">
    <source>
        <dbReference type="EMBL" id="KAL3630993.1"/>
    </source>
</evidence>
<keyword evidence="1" id="KW-0472">Membrane</keyword>
<keyword evidence="1" id="KW-0812">Transmembrane</keyword>
<dbReference type="Proteomes" id="UP001632038">
    <property type="component" value="Unassembled WGS sequence"/>
</dbReference>
<dbReference type="PROSITE" id="PS52045">
    <property type="entry name" value="NEPROSIN_PEP_CD"/>
    <property type="match status" value="1"/>
</dbReference>
<dbReference type="Pfam" id="PF14365">
    <property type="entry name" value="Neprosin_AP"/>
    <property type="match status" value="1"/>
</dbReference>
<keyword evidence="1" id="KW-1133">Transmembrane helix</keyword>
<sequence length="458" mass="51501">MGLEIPNSEKIRCCLDQHQCTQKTEKLLEEKYTHTKNPSRMGCKIPHIISVFVFFLFFISSVFPVRSEKLNGTYQKFRPGDESKKLKFIREYLKKINKPPVKTIQSPDGDIIDCVFSHQQPAFDNPKLKGQIPLDPPERPHGHPSRTRNMFQENFQVWSMSNEFCPQGTVPIRRTSEKDLLRSSNVRQFGSKLINNVQRDVSSSGNGHEHAVGYVSADSGDEYYGAKASVNVWAPTVEAQYEFSLAQLWVISGSFGDDLNTIEAGWQVSPEMYGDDRPRFFTYWTSDAYQSTGCYNLLCSGFLQTTNNVAFGAAISPTSAYSGGQFDINLLIWKDPKLGNWWLEFENVLVGYWPSFLFSHLSDSATMVQFGGEIVNSQSSGSHTSTQMGSGHFADEGFGKASYFRNLQVVDEDNNLVPVSNLQVLADESSCYNIKDGVNSVWGNYFYYGGPGRNSNCT</sequence>
<keyword evidence="4" id="KW-1185">Reference proteome</keyword>
<feature type="domain" description="Neprosin PEP catalytic" evidence="2">
    <location>
        <begin position="202"/>
        <end position="458"/>
    </location>
</feature>
<dbReference type="FunFam" id="3.90.1320.10:FF:000001">
    <property type="entry name" value="Putative carboxyl-terminal proteinase"/>
    <property type="match status" value="1"/>
</dbReference>
<dbReference type="Gene3D" id="3.90.1320.10">
    <property type="entry name" value="Outer-capsid protein sigma 3, large lobe"/>
    <property type="match status" value="1"/>
</dbReference>
<dbReference type="PANTHER" id="PTHR31589">
    <property type="entry name" value="PROTEIN, PUTATIVE (DUF239)-RELATED-RELATED"/>
    <property type="match status" value="1"/>
</dbReference>
<evidence type="ECO:0000259" key="2">
    <source>
        <dbReference type="PROSITE" id="PS52045"/>
    </source>
</evidence>
<evidence type="ECO:0000256" key="1">
    <source>
        <dbReference type="SAM" id="Phobius"/>
    </source>
</evidence>
<dbReference type="InterPro" id="IPR053168">
    <property type="entry name" value="Glutamic_endopeptidase"/>
</dbReference>
<organism evidence="3 4">
    <name type="scientific">Castilleja foliolosa</name>
    <dbReference type="NCBI Taxonomy" id="1961234"/>
    <lineage>
        <taxon>Eukaryota</taxon>
        <taxon>Viridiplantae</taxon>
        <taxon>Streptophyta</taxon>
        <taxon>Embryophyta</taxon>
        <taxon>Tracheophyta</taxon>
        <taxon>Spermatophyta</taxon>
        <taxon>Magnoliopsida</taxon>
        <taxon>eudicotyledons</taxon>
        <taxon>Gunneridae</taxon>
        <taxon>Pentapetalae</taxon>
        <taxon>asterids</taxon>
        <taxon>lamiids</taxon>
        <taxon>Lamiales</taxon>
        <taxon>Orobanchaceae</taxon>
        <taxon>Pedicularideae</taxon>
        <taxon>Castillejinae</taxon>
        <taxon>Castilleja</taxon>
    </lineage>
</organism>
<dbReference type="Pfam" id="PF03080">
    <property type="entry name" value="Neprosin"/>
    <property type="match status" value="1"/>
</dbReference>
<dbReference type="InterPro" id="IPR025521">
    <property type="entry name" value="Neprosin_propep"/>
</dbReference>